<dbReference type="EMBL" id="MU004545">
    <property type="protein sequence ID" value="KAF2648312.1"/>
    <property type="molecule type" value="Genomic_DNA"/>
</dbReference>
<organism evidence="2 3">
    <name type="scientific">Lophiostoma macrostomum CBS 122681</name>
    <dbReference type="NCBI Taxonomy" id="1314788"/>
    <lineage>
        <taxon>Eukaryota</taxon>
        <taxon>Fungi</taxon>
        <taxon>Dikarya</taxon>
        <taxon>Ascomycota</taxon>
        <taxon>Pezizomycotina</taxon>
        <taxon>Dothideomycetes</taxon>
        <taxon>Pleosporomycetidae</taxon>
        <taxon>Pleosporales</taxon>
        <taxon>Lophiostomataceae</taxon>
        <taxon>Lophiostoma</taxon>
    </lineage>
</organism>
<sequence length="443" mass="49008">MLAASRPKTLPLLATATVLLIIFFYHKNTDYIRLQWTAATAPSSPSSIDAEPQKLAANRTLGFGAVLVVSKDGSERRHSLLQAANVTDIELTIPHQPTWTEGDVEKFVNNEEDHVQKGSILAWLGHHNALRWFLDSNLETAIILEDDVDWDIRLRSVQVPLAASAVRSILPPARSVSHAASASGDLSQYWGNPASWDLLYLGHCGDYFGEVNNDGPKPPEKGFDWEGLPHVLYRDPSLPVKDDLHPFTKSLFDALKMGEHQRAFHRSKFPLCSFGYAVTRPAAERLLSDLAPPKFKPKGPRAFDVALLHACGKGAKTPSPTPLRNPKPHPDPKLRHKYASPGLRCWTLNSELFHHMPGESQIAQIGEASGEKHGLPPVDLAGQDQLYTRRETTNIGCGFWGGAFSFEPGDTKRLAYLQEEVGRKGHCLKEGKATMRTKRSFTA</sequence>
<feature type="region of interest" description="Disordered" evidence="1">
    <location>
        <begin position="314"/>
        <end position="333"/>
    </location>
</feature>
<accession>A0A6A6SLH9</accession>
<reference evidence="2" key="1">
    <citation type="journal article" date="2020" name="Stud. Mycol.">
        <title>101 Dothideomycetes genomes: a test case for predicting lifestyles and emergence of pathogens.</title>
        <authorList>
            <person name="Haridas S."/>
            <person name="Albert R."/>
            <person name="Binder M."/>
            <person name="Bloem J."/>
            <person name="Labutti K."/>
            <person name="Salamov A."/>
            <person name="Andreopoulos B."/>
            <person name="Baker S."/>
            <person name="Barry K."/>
            <person name="Bills G."/>
            <person name="Bluhm B."/>
            <person name="Cannon C."/>
            <person name="Castanera R."/>
            <person name="Culley D."/>
            <person name="Daum C."/>
            <person name="Ezra D."/>
            <person name="Gonzalez J."/>
            <person name="Henrissat B."/>
            <person name="Kuo A."/>
            <person name="Liang C."/>
            <person name="Lipzen A."/>
            <person name="Lutzoni F."/>
            <person name="Magnuson J."/>
            <person name="Mondo S."/>
            <person name="Nolan M."/>
            <person name="Ohm R."/>
            <person name="Pangilinan J."/>
            <person name="Park H.-J."/>
            <person name="Ramirez L."/>
            <person name="Alfaro M."/>
            <person name="Sun H."/>
            <person name="Tritt A."/>
            <person name="Yoshinaga Y."/>
            <person name="Zwiers L.-H."/>
            <person name="Turgeon B."/>
            <person name="Goodwin S."/>
            <person name="Spatafora J."/>
            <person name="Crous P."/>
            <person name="Grigoriev I."/>
        </authorList>
    </citation>
    <scope>NUCLEOTIDE SEQUENCE</scope>
    <source>
        <strain evidence="2">CBS 122681</strain>
    </source>
</reference>
<evidence type="ECO:0000313" key="2">
    <source>
        <dbReference type="EMBL" id="KAF2648312.1"/>
    </source>
</evidence>
<gene>
    <name evidence="2" type="ORF">K491DRAFT_612994</name>
</gene>
<name>A0A6A6SLH9_9PLEO</name>
<dbReference type="OrthoDB" id="47375at2759"/>
<protein>
    <submittedName>
        <fullName evidence="2">Glycosyltransferase family 25 protein</fullName>
    </submittedName>
</protein>
<proteinExistence type="predicted"/>
<evidence type="ECO:0000313" key="3">
    <source>
        <dbReference type="Proteomes" id="UP000799324"/>
    </source>
</evidence>
<keyword evidence="2" id="KW-0808">Transferase</keyword>
<evidence type="ECO:0000256" key="1">
    <source>
        <dbReference type="SAM" id="MobiDB-lite"/>
    </source>
</evidence>
<dbReference type="AlphaFoldDB" id="A0A6A6SLH9"/>
<keyword evidence="3" id="KW-1185">Reference proteome</keyword>
<dbReference type="Proteomes" id="UP000799324">
    <property type="component" value="Unassembled WGS sequence"/>
</dbReference>
<dbReference type="GO" id="GO:0016740">
    <property type="term" value="F:transferase activity"/>
    <property type="evidence" value="ECO:0007669"/>
    <property type="project" value="UniProtKB-KW"/>
</dbReference>